<dbReference type="GO" id="GO:0016020">
    <property type="term" value="C:membrane"/>
    <property type="evidence" value="ECO:0007669"/>
    <property type="project" value="GOC"/>
</dbReference>
<dbReference type="SUPFAM" id="SSF102588">
    <property type="entry name" value="LmbE-like"/>
    <property type="match status" value="1"/>
</dbReference>
<evidence type="ECO:0000313" key="3">
    <source>
        <dbReference type="EMBL" id="CEP00975.1"/>
    </source>
</evidence>
<dbReference type="GO" id="GO:0006506">
    <property type="term" value="P:GPI anchor biosynthetic process"/>
    <property type="evidence" value="ECO:0007669"/>
    <property type="project" value="UniProtKB-UniPathway"/>
</dbReference>
<dbReference type="EMBL" id="CDSF01000106">
    <property type="protein sequence ID" value="CEP00975.1"/>
    <property type="molecule type" value="Genomic_DNA"/>
</dbReference>
<dbReference type="EC" id="3.5.1.89" evidence="2"/>
<reference evidence="3 5" key="1">
    <citation type="submission" date="2015-02" db="EMBL/GenBank/DDBJ databases">
        <authorList>
            <person name="Chooi Y.-H."/>
        </authorList>
    </citation>
    <scope>NUCLEOTIDE SEQUENCE [LARGE SCALE GENOMIC DNA]</scope>
    <source>
        <strain evidence="3">E3</strain>
    </source>
</reference>
<dbReference type="PANTHER" id="PTHR12993">
    <property type="entry name" value="N-ACETYLGLUCOSAMINYL-PHOSPHATIDYLINOSITOL DE-N-ACETYLASE-RELATED"/>
    <property type="match status" value="1"/>
</dbReference>
<comment type="similarity">
    <text evidence="1">Belongs to the PIGL family.</text>
</comment>
<keyword evidence="4" id="KW-0496">Mitochondrion</keyword>
<dbReference type="Proteomes" id="UP000290189">
    <property type="component" value="Unassembled WGS sequence"/>
</dbReference>
<dbReference type="InterPro" id="IPR003737">
    <property type="entry name" value="GlcNAc_PI_deacetylase-related"/>
</dbReference>
<dbReference type="GO" id="GO:0005783">
    <property type="term" value="C:endoplasmic reticulum"/>
    <property type="evidence" value="ECO:0007669"/>
    <property type="project" value="TreeGrafter"/>
</dbReference>
<dbReference type="GO" id="GO:0000225">
    <property type="term" value="F:N-acetylglucosaminylphosphatidylinositol deacetylase activity"/>
    <property type="evidence" value="ECO:0007669"/>
    <property type="project" value="UniProtKB-EC"/>
</dbReference>
<dbReference type="Gene3D" id="3.40.50.10320">
    <property type="entry name" value="LmbE-like"/>
    <property type="match status" value="1"/>
</dbReference>
<proteinExistence type="inferred from homology"/>
<reference evidence="4 6" key="2">
    <citation type="submission" date="2018-03" db="EMBL/GenBank/DDBJ databases">
        <authorList>
            <person name="Fogelqvist J."/>
        </authorList>
    </citation>
    <scope>NUCLEOTIDE SEQUENCE [LARGE SCALE GENOMIC DNA]</scope>
</reference>
<accession>A0A0G4J064</accession>
<dbReference type="OMA" id="YVLESVN"/>
<keyword evidence="5" id="KW-1185">Reference proteome</keyword>
<protein>
    <recommendedName>
        <fullName evidence="2">N-acetylglucosaminylphosphatidylinositol deacetylase</fullName>
        <ecNumber evidence="2">3.5.1.89</ecNumber>
    </recommendedName>
</protein>
<dbReference type="AlphaFoldDB" id="A0A0G4J064"/>
<sequence>MWAEGSVLAGVALFIALLAARIRRRRTPLLTDTAGGAVALVIAHPDDESMFFVPTISRIVQHRPVHLLCLSNGNAEGLGREREKELDKAARFLGFTAPVTIVNDDNLCDGMDQTWSESDVAKHVLSFLSGKNVTDLITFDSFGVSGHANHIAVSHGVRRLSSPSMRVWTLASLPLWRKYIGPINIVMEFFRVASDSSACFITNDPLLSFCAMQLHASQLVWYRYLFVIFSSYTFSNRVDLVESDRYR</sequence>
<dbReference type="OrthoDB" id="440160at2759"/>
<dbReference type="UniPathway" id="UPA00196"/>
<gene>
    <name evidence="3" type="ORF">PBRA_008287</name>
    <name evidence="4" type="ORF">PLBR_LOCUS2528</name>
</gene>
<dbReference type="STRING" id="37360.A0A0G4J064"/>
<evidence type="ECO:0000313" key="4">
    <source>
        <dbReference type="EMBL" id="SPQ95313.1"/>
    </source>
</evidence>
<dbReference type="PANTHER" id="PTHR12993:SF11">
    <property type="entry name" value="N-ACETYLGLUCOSAMINYL-PHOSPHATIDYLINOSITOL DE-N-ACETYLASE"/>
    <property type="match status" value="1"/>
</dbReference>
<geneLocation type="mitochondrion" evidence="4"/>
<name>A0A0G4J064_PLABS</name>
<dbReference type="EMBL" id="OVEO01000004">
    <property type="protein sequence ID" value="SPQ95313.1"/>
    <property type="molecule type" value="Genomic_DNA"/>
</dbReference>
<evidence type="ECO:0000313" key="5">
    <source>
        <dbReference type="Proteomes" id="UP000039324"/>
    </source>
</evidence>
<organism evidence="3 5">
    <name type="scientific">Plasmodiophora brassicae</name>
    <name type="common">Clubroot disease agent</name>
    <dbReference type="NCBI Taxonomy" id="37360"/>
    <lineage>
        <taxon>Eukaryota</taxon>
        <taxon>Sar</taxon>
        <taxon>Rhizaria</taxon>
        <taxon>Endomyxa</taxon>
        <taxon>Phytomyxea</taxon>
        <taxon>Plasmodiophorida</taxon>
        <taxon>Plasmodiophoridae</taxon>
        <taxon>Plasmodiophora</taxon>
    </lineage>
</organism>
<dbReference type="Pfam" id="PF02585">
    <property type="entry name" value="PIG-L"/>
    <property type="match status" value="1"/>
</dbReference>
<dbReference type="InterPro" id="IPR024078">
    <property type="entry name" value="LmbE-like_dom_sf"/>
</dbReference>
<evidence type="ECO:0000256" key="1">
    <source>
        <dbReference type="ARBA" id="ARBA00006066"/>
    </source>
</evidence>
<dbReference type="Proteomes" id="UP000039324">
    <property type="component" value="Unassembled WGS sequence"/>
</dbReference>
<evidence type="ECO:0000256" key="2">
    <source>
        <dbReference type="ARBA" id="ARBA00012176"/>
    </source>
</evidence>
<evidence type="ECO:0000313" key="6">
    <source>
        <dbReference type="Proteomes" id="UP000290189"/>
    </source>
</evidence>